<sequence>QTEGTKNFYPNIKDRIILHLKKCVHFIAETTAEERKEIFSLVDTPTR</sequence>
<organism evidence="1 2">
    <name type="scientific">Dentiscutata heterogama</name>
    <dbReference type="NCBI Taxonomy" id="1316150"/>
    <lineage>
        <taxon>Eukaryota</taxon>
        <taxon>Fungi</taxon>
        <taxon>Fungi incertae sedis</taxon>
        <taxon>Mucoromycota</taxon>
        <taxon>Glomeromycotina</taxon>
        <taxon>Glomeromycetes</taxon>
        <taxon>Diversisporales</taxon>
        <taxon>Gigasporaceae</taxon>
        <taxon>Dentiscutata</taxon>
    </lineage>
</organism>
<evidence type="ECO:0000313" key="1">
    <source>
        <dbReference type="EMBL" id="CAG8688071.1"/>
    </source>
</evidence>
<gene>
    <name evidence="1" type="ORF">DHETER_LOCUS11108</name>
</gene>
<feature type="non-terminal residue" evidence="1">
    <location>
        <position position="47"/>
    </location>
</feature>
<dbReference type="EMBL" id="CAJVPU010023377">
    <property type="protein sequence ID" value="CAG8688071.1"/>
    <property type="molecule type" value="Genomic_DNA"/>
</dbReference>
<comment type="caution">
    <text evidence="1">The sequence shown here is derived from an EMBL/GenBank/DDBJ whole genome shotgun (WGS) entry which is preliminary data.</text>
</comment>
<dbReference type="Proteomes" id="UP000789702">
    <property type="component" value="Unassembled WGS sequence"/>
</dbReference>
<accession>A0ACA9P2D7</accession>
<keyword evidence="2" id="KW-1185">Reference proteome</keyword>
<feature type="non-terminal residue" evidence="1">
    <location>
        <position position="1"/>
    </location>
</feature>
<evidence type="ECO:0000313" key="2">
    <source>
        <dbReference type="Proteomes" id="UP000789702"/>
    </source>
</evidence>
<proteinExistence type="predicted"/>
<reference evidence="1" key="1">
    <citation type="submission" date="2021-06" db="EMBL/GenBank/DDBJ databases">
        <authorList>
            <person name="Kallberg Y."/>
            <person name="Tangrot J."/>
            <person name="Rosling A."/>
        </authorList>
    </citation>
    <scope>NUCLEOTIDE SEQUENCE</scope>
    <source>
        <strain evidence="1">IL203A</strain>
    </source>
</reference>
<protein>
    <submittedName>
        <fullName evidence="1">14168_t:CDS:1</fullName>
    </submittedName>
</protein>
<name>A0ACA9P2D7_9GLOM</name>